<evidence type="ECO:0000259" key="2">
    <source>
        <dbReference type="Pfam" id="PF25000"/>
    </source>
</evidence>
<name>A0A3E0H235_9PSEU</name>
<dbReference type="EMBL" id="QUNO01000016">
    <property type="protein sequence ID" value="REH36333.1"/>
    <property type="molecule type" value="Genomic_DNA"/>
</dbReference>
<dbReference type="InterPro" id="IPR053137">
    <property type="entry name" value="NLR-like"/>
</dbReference>
<sequence>METVAFPVVRAVDRPDGDGTRLDLPLGRALGPLKQVIPSTRDRELDEETTAEWALTDDRWLPVFRPADERRWEVVVVVDDNPTMAVWWDTAMAFGRVLVRQGVFRNVQVRLLGIGPAGECTIRGTGAGAPHRSPRELIEPSGRRIVLVLTDGCSALWQNGSAQAALHMWGSVLPIALVHLLPWQMWRQTAIEVHRLQLKAPAPGACNASLRWEQQVDMMLVDEARRARAIPVPVLELQPNWLAAWARIIVGKRASWTNLPALLVDPDVTAAPSSAGDTGAEPARRVAEFHATVSPVAFELATYLAAAPLNLGVIERVRQVMLPDSRRSHLSEILASGLLMPMVPREEVADRTRETFGFVPGVREELLASGRQSTTVRAMRLAEEWLADSVPAIRGYGNVLDRATQRDDEHVVTAETVPFLTAEAAVLEALSGPHLAAAARLRRQLAGHHTEVGGESSLSRIAPRGSTVPTTHSRTSFPPHTTIATRPGDFDVTRTEPGAQIRSGAQQVVWGGVPPRNPNFTGREELLRELDDCLAPGATAAVLPQALHGMGGVGKSQLAVEYAYRHQNDFDLIWWIPAERSVQIQSSLVELGQRLDLGVGAEANVAVQRVIDALRGGPGRQVPPNWLLVFDNAEDPEEVLSFLPTGGPGRILVTSRNSRWLTMARGLEVDVFEREESKALLGRRGPDITDDEADRLAEALGDLPLAVEQAAAWRAETGMPADEYLELLNEKLLELLNMSQPADYGRPVAAAWNLSLEQLENRNPAGLRLLQLAAFLAPEPIARSMFSNGRGLAITPDLDRALRDRLRLNEAIRDINRFALARIDHRTNSIQMHRLVQQVLINQMTEVERQTMRHGAHLLLAASDPYAPADSDQWPRYAELYPHVTTSEAIKCDDPGVRDLAYNLAVYLSRWGDHRAATDLSQAIYDTWRDGLGDEHRETLRIGRWLGFMLWSDGRYEEAATLDNRILEICVRVLGEQHEGTVDAMNNVAGDLRAQGEFDSALALSEDIHTRSVRSFGDDDPLTLSAAHNLGVSLRLAGRFADAREIDDRTWRRKVEIFGTDHALSILTQIGLALDARELGDYVVARTMQEDIVARLRQIHGEVHPQTVAAIRLLAEMRRKAGDHEGALEAADEAVRGLTARHNEYHPEAMAASLCLSVELRCAGNLGAARQLADSVVERYRTRLGAGHPHTLAAIVNQAVVLRLLGERESAKTINETAAAGLRDRLGPEHPSTLVADINLASTLWVLNDVTGARQLDTRTLAACHRQLGPEHPTTLACMVNLAQDLLADHETEQAWQMHDEAVRKIEQKLGAKHAASVEFAAGTQRANCDIDPLPL</sequence>
<dbReference type="SUPFAM" id="SSF48452">
    <property type="entry name" value="TPR-like"/>
    <property type="match status" value="3"/>
</dbReference>
<gene>
    <name evidence="3" type="ORF">BCF44_116202</name>
</gene>
<dbReference type="Pfam" id="PF13424">
    <property type="entry name" value="TPR_12"/>
    <property type="match status" value="3"/>
</dbReference>
<organism evidence="3 4">
    <name type="scientific">Kutzneria buriramensis</name>
    <dbReference type="NCBI Taxonomy" id="1045776"/>
    <lineage>
        <taxon>Bacteria</taxon>
        <taxon>Bacillati</taxon>
        <taxon>Actinomycetota</taxon>
        <taxon>Actinomycetes</taxon>
        <taxon>Pseudonocardiales</taxon>
        <taxon>Pseudonocardiaceae</taxon>
        <taxon>Kutzneria</taxon>
    </lineage>
</organism>
<accession>A0A3E0H235</accession>
<feature type="domain" description="DUF7779" evidence="2">
    <location>
        <begin position="759"/>
        <end position="848"/>
    </location>
</feature>
<feature type="compositionally biased region" description="Polar residues" evidence="1">
    <location>
        <begin position="467"/>
        <end position="480"/>
    </location>
</feature>
<dbReference type="Gene3D" id="3.40.50.300">
    <property type="entry name" value="P-loop containing nucleotide triphosphate hydrolases"/>
    <property type="match status" value="1"/>
</dbReference>
<reference evidence="3 4" key="1">
    <citation type="submission" date="2018-08" db="EMBL/GenBank/DDBJ databases">
        <title>Genomic Encyclopedia of Archaeal and Bacterial Type Strains, Phase II (KMG-II): from individual species to whole genera.</title>
        <authorList>
            <person name="Goeker M."/>
        </authorList>
    </citation>
    <scope>NUCLEOTIDE SEQUENCE [LARGE SCALE GENOMIC DNA]</scope>
    <source>
        <strain evidence="3 4">DSM 45791</strain>
    </source>
</reference>
<dbReference type="NCBIfam" id="NF041121">
    <property type="entry name" value="SAV_2336_NTERM"/>
    <property type="match status" value="1"/>
</dbReference>
<dbReference type="InterPro" id="IPR056681">
    <property type="entry name" value="DUF7779"/>
</dbReference>
<evidence type="ECO:0000313" key="4">
    <source>
        <dbReference type="Proteomes" id="UP000256269"/>
    </source>
</evidence>
<dbReference type="NCBIfam" id="NF040586">
    <property type="entry name" value="FxSxx_TPR"/>
    <property type="match status" value="1"/>
</dbReference>
<comment type="caution">
    <text evidence="3">The sequence shown here is derived from an EMBL/GenBank/DDBJ whole genome shotgun (WGS) entry which is preliminary data.</text>
</comment>
<dbReference type="Gene3D" id="1.25.40.10">
    <property type="entry name" value="Tetratricopeptide repeat domain"/>
    <property type="match status" value="2"/>
</dbReference>
<dbReference type="SUPFAM" id="SSF52540">
    <property type="entry name" value="P-loop containing nucleoside triphosphate hydrolases"/>
    <property type="match status" value="1"/>
</dbReference>
<dbReference type="Proteomes" id="UP000256269">
    <property type="component" value="Unassembled WGS sequence"/>
</dbReference>
<dbReference type="Pfam" id="PF25000">
    <property type="entry name" value="DUF7779"/>
    <property type="match status" value="1"/>
</dbReference>
<dbReference type="InterPro" id="IPR047738">
    <property type="entry name" value="SAV_2336-like_N"/>
</dbReference>
<evidence type="ECO:0000256" key="1">
    <source>
        <dbReference type="SAM" id="MobiDB-lite"/>
    </source>
</evidence>
<keyword evidence="4" id="KW-1185">Reference proteome</keyword>
<dbReference type="PANTHER" id="PTHR46082">
    <property type="entry name" value="ATP/GTP-BINDING PROTEIN-RELATED"/>
    <property type="match status" value="1"/>
</dbReference>
<proteinExistence type="predicted"/>
<evidence type="ECO:0000313" key="3">
    <source>
        <dbReference type="EMBL" id="REH36333.1"/>
    </source>
</evidence>
<protein>
    <submittedName>
        <fullName evidence="3">ATP/maltotriose-dependent transcriptional regulator MalT</fullName>
    </submittedName>
</protein>
<feature type="region of interest" description="Disordered" evidence="1">
    <location>
        <begin position="447"/>
        <end position="480"/>
    </location>
</feature>
<dbReference type="InterPro" id="IPR011990">
    <property type="entry name" value="TPR-like_helical_dom_sf"/>
</dbReference>
<dbReference type="InterPro" id="IPR027417">
    <property type="entry name" value="P-loop_NTPase"/>
</dbReference>
<dbReference type="GO" id="GO:0043531">
    <property type="term" value="F:ADP binding"/>
    <property type="evidence" value="ECO:0007669"/>
    <property type="project" value="InterPro"/>
</dbReference>
<dbReference type="Pfam" id="PF13374">
    <property type="entry name" value="TPR_10"/>
    <property type="match status" value="2"/>
</dbReference>
<dbReference type="PANTHER" id="PTHR46082:SF6">
    <property type="entry name" value="AAA+ ATPASE DOMAIN-CONTAINING PROTEIN-RELATED"/>
    <property type="match status" value="1"/>
</dbReference>